<dbReference type="InterPro" id="IPR005652">
    <property type="entry name" value="Photo_RC_H"/>
</dbReference>
<evidence type="ECO:0000256" key="1">
    <source>
        <dbReference type="SAM" id="Phobius"/>
    </source>
</evidence>
<dbReference type="SUPFAM" id="SSF50346">
    <property type="entry name" value="PRC-barrel domain"/>
    <property type="match status" value="1"/>
</dbReference>
<evidence type="ECO:0000259" key="3">
    <source>
        <dbReference type="Pfam" id="PF05239"/>
    </source>
</evidence>
<evidence type="ECO:0000313" key="4">
    <source>
        <dbReference type="EMBL" id="NIJ24465.1"/>
    </source>
</evidence>
<keyword evidence="1" id="KW-1133">Transmembrane helix</keyword>
<dbReference type="InterPro" id="IPR011033">
    <property type="entry name" value="PRC_barrel-like_sf"/>
</dbReference>
<keyword evidence="5" id="KW-1185">Reference proteome</keyword>
<dbReference type="InterPro" id="IPR015810">
    <property type="entry name" value="Photo_RC_H_N"/>
</dbReference>
<dbReference type="Pfam" id="PF05239">
    <property type="entry name" value="PRC"/>
    <property type="match status" value="1"/>
</dbReference>
<keyword evidence="1" id="KW-0472">Membrane</keyword>
<dbReference type="Gene3D" id="4.10.540.10">
    <property type="entry name" value="Photosynthetic reaction centre, H subunit, N-terminal domain"/>
    <property type="match status" value="1"/>
</dbReference>
<dbReference type="NCBIfam" id="TIGR01150">
    <property type="entry name" value="puhA"/>
    <property type="match status" value="1"/>
</dbReference>
<protein>
    <submittedName>
        <fullName evidence="4">Photosynthetic reaction center H subunit</fullName>
    </submittedName>
</protein>
<proteinExistence type="predicted"/>
<comment type="caution">
    <text evidence="4">The sequence shown here is derived from an EMBL/GenBank/DDBJ whole genome shotgun (WGS) entry which is preliminary data.</text>
</comment>
<dbReference type="Pfam" id="PF03967">
    <property type="entry name" value="PRCH"/>
    <property type="match status" value="1"/>
</dbReference>
<dbReference type="Gene3D" id="3.90.50.10">
    <property type="entry name" value="Photosynthetic Reaction Center, subunit H, domain 2"/>
    <property type="match status" value="1"/>
</dbReference>
<dbReference type="Proteomes" id="UP000788153">
    <property type="component" value="Unassembled WGS sequence"/>
</dbReference>
<dbReference type="InterPro" id="IPR037097">
    <property type="entry name" value="Photo_RC_H_N_sf"/>
</dbReference>
<dbReference type="EMBL" id="JAASQP010000001">
    <property type="protein sequence ID" value="NIJ24465.1"/>
    <property type="molecule type" value="Genomic_DNA"/>
</dbReference>
<name>A0ABX0U1T6_9SPHN</name>
<gene>
    <name evidence="4" type="ORF">FHT01_002007</name>
</gene>
<sequence>MNVIITPGIDVALLTLNAFFLFFIGLLFYLRREDRREGYPLEDEMSGRLDTPGGVLLQAETKFFRLPFGHGIVSAPTKGREPVDIAARRTDRFAGAPYAPTGDPLVDGVGPAAWADRAKRPDLDMEGHPRIVPLGGASEFWIVKGDPDPRGMPVTAADGQVAGTVSEVWIDKADRLIRYLSVEIGGAPGRVVLAPMFMASIERRKGRVVIDAINAEQFERAPTAGADGTLTLYEEERIQAYFGGGYLYANANRQEPFL</sequence>
<reference evidence="4 5" key="1">
    <citation type="submission" date="2020-03" db="EMBL/GenBank/DDBJ databases">
        <title>Genomic Encyclopedia of Type Strains, Phase IV (KMG-IV): sequencing the most valuable type-strain genomes for metagenomic binning, comparative biology and taxonomic classification.</title>
        <authorList>
            <person name="Goeker M."/>
        </authorList>
    </citation>
    <scope>NUCLEOTIDE SEQUENCE [LARGE SCALE GENOMIC DNA]</scope>
    <source>
        <strain evidence="4 5">DSM 22753</strain>
    </source>
</reference>
<evidence type="ECO:0000259" key="2">
    <source>
        <dbReference type="Pfam" id="PF03967"/>
    </source>
</evidence>
<feature type="transmembrane region" description="Helical" evidence="1">
    <location>
        <begin position="12"/>
        <end position="30"/>
    </location>
</feature>
<accession>A0ABX0U1T6</accession>
<dbReference type="InterPro" id="IPR014747">
    <property type="entry name" value="Bac_photo_RC_H_C"/>
</dbReference>
<evidence type="ECO:0000313" key="5">
    <source>
        <dbReference type="Proteomes" id="UP000788153"/>
    </source>
</evidence>
<organism evidence="4 5">
    <name type="scientific">Sphingomonas japonica</name>
    <dbReference type="NCBI Taxonomy" id="511662"/>
    <lineage>
        <taxon>Bacteria</taxon>
        <taxon>Pseudomonadati</taxon>
        <taxon>Pseudomonadota</taxon>
        <taxon>Alphaproteobacteria</taxon>
        <taxon>Sphingomonadales</taxon>
        <taxon>Sphingomonadaceae</taxon>
        <taxon>Sphingomonas</taxon>
    </lineage>
</organism>
<dbReference type="InterPro" id="IPR027275">
    <property type="entry name" value="PRC-brl_dom"/>
</dbReference>
<keyword evidence="1" id="KW-0812">Transmembrane</keyword>
<feature type="domain" description="PRC-barrel" evidence="3">
    <location>
        <begin position="146"/>
        <end position="216"/>
    </location>
</feature>
<feature type="domain" description="Photosynthetic reaction centre H subunit N-terminal" evidence="2">
    <location>
        <begin position="5"/>
        <end position="134"/>
    </location>
</feature>
<dbReference type="RefSeq" id="WP_140046824.1">
    <property type="nucleotide sequence ID" value="NZ_BAAAEV010000001.1"/>
</dbReference>
<dbReference type="SUPFAM" id="SSF81490">
    <property type="entry name" value="Photosystem II reaction centre subunit H, transmembrane region"/>
    <property type="match status" value="1"/>
</dbReference>